<sequence>MRPISDQIALTYAAPRPIPLSVKTSARRDTSHAMPSSVSKPIRSCWDSARLNASRKRFLNMGFASASKSRWLLSRSDNLILSEMFTFETSISWYRCFDSRSRAEGMSANLSSMSIPSGGISIPSSPWTWLGTSAPDSLSLYQNETSLRANWTACR</sequence>
<comment type="caution">
    <text evidence="1">The sequence shown here is derived from an EMBL/GenBank/DDBJ whole genome shotgun (WGS) entry which is preliminary data.</text>
</comment>
<keyword evidence="2" id="KW-1185">Reference proteome</keyword>
<protein>
    <submittedName>
        <fullName evidence="1">Uncharacterized protein</fullName>
    </submittedName>
</protein>
<evidence type="ECO:0000313" key="1">
    <source>
        <dbReference type="EMBL" id="CAK5263333.1"/>
    </source>
</evidence>
<dbReference type="AlphaFoldDB" id="A0AAD2Q0R5"/>
<dbReference type="Proteomes" id="UP001295794">
    <property type="component" value="Unassembled WGS sequence"/>
</dbReference>
<accession>A0AAD2Q0R5</accession>
<dbReference type="EMBL" id="CAVNYO010000039">
    <property type="protein sequence ID" value="CAK5263333.1"/>
    <property type="molecule type" value="Genomic_DNA"/>
</dbReference>
<evidence type="ECO:0000313" key="2">
    <source>
        <dbReference type="Proteomes" id="UP001295794"/>
    </source>
</evidence>
<organism evidence="1 2">
    <name type="scientific">Mycena citricolor</name>
    <dbReference type="NCBI Taxonomy" id="2018698"/>
    <lineage>
        <taxon>Eukaryota</taxon>
        <taxon>Fungi</taxon>
        <taxon>Dikarya</taxon>
        <taxon>Basidiomycota</taxon>
        <taxon>Agaricomycotina</taxon>
        <taxon>Agaricomycetes</taxon>
        <taxon>Agaricomycetidae</taxon>
        <taxon>Agaricales</taxon>
        <taxon>Marasmiineae</taxon>
        <taxon>Mycenaceae</taxon>
        <taxon>Mycena</taxon>
    </lineage>
</organism>
<gene>
    <name evidence="1" type="ORF">MYCIT1_LOCUS2757</name>
</gene>
<name>A0AAD2Q0R5_9AGAR</name>
<proteinExistence type="predicted"/>
<reference evidence="1" key="1">
    <citation type="submission" date="2023-11" db="EMBL/GenBank/DDBJ databases">
        <authorList>
            <person name="De Vega J J."/>
            <person name="De Vega J J."/>
        </authorList>
    </citation>
    <scope>NUCLEOTIDE SEQUENCE</scope>
</reference>